<organism evidence="1 2">
    <name type="scientific">Glossina pallidipes</name>
    <name type="common">Tsetse fly</name>
    <dbReference type="NCBI Taxonomy" id="7398"/>
    <lineage>
        <taxon>Eukaryota</taxon>
        <taxon>Metazoa</taxon>
        <taxon>Ecdysozoa</taxon>
        <taxon>Arthropoda</taxon>
        <taxon>Hexapoda</taxon>
        <taxon>Insecta</taxon>
        <taxon>Pterygota</taxon>
        <taxon>Neoptera</taxon>
        <taxon>Endopterygota</taxon>
        <taxon>Diptera</taxon>
        <taxon>Brachycera</taxon>
        <taxon>Muscomorpha</taxon>
        <taxon>Hippoboscoidea</taxon>
        <taxon>Glossinidae</taxon>
        <taxon>Glossina</taxon>
    </lineage>
</organism>
<protein>
    <submittedName>
        <fullName evidence="1">Uncharacterized protein</fullName>
    </submittedName>
</protein>
<reference evidence="1" key="2">
    <citation type="submission" date="2020-05" db="UniProtKB">
        <authorList>
            <consortium name="EnsemblMetazoa"/>
        </authorList>
    </citation>
    <scope>IDENTIFICATION</scope>
    <source>
        <strain evidence="1">IAEA</strain>
    </source>
</reference>
<name>A0A1A9Z4J2_GLOPL</name>
<dbReference type="VEuPathDB" id="VectorBase:GPAI003735"/>
<evidence type="ECO:0000313" key="1">
    <source>
        <dbReference type="EnsemblMetazoa" id="GPAI003735-PA"/>
    </source>
</evidence>
<dbReference type="AlphaFoldDB" id="A0A1A9Z4J2"/>
<dbReference type="EnsemblMetazoa" id="GPAI003735-RA">
    <property type="protein sequence ID" value="GPAI003735-PA"/>
    <property type="gene ID" value="GPAI003735"/>
</dbReference>
<dbReference type="Proteomes" id="UP000092445">
    <property type="component" value="Unassembled WGS sequence"/>
</dbReference>
<reference evidence="2" key="1">
    <citation type="submission" date="2014-03" db="EMBL/GenBank/DDBJ databases">
        <authorList>
            <person name="Aksoy S."/>
            <person name="Warren W."/>
            <person name="Wilson R.K."/>
        </authorList>
    </citation>
    <scope>NUCLEOTIDE SEQUENCE [LARGE SCALE GENOMIC DNA]</scope>
    <source>
        <strain evidence="2">IAEA</strain>
    </source>
</reference>
<evidence type="ECO:0000313" key="2">
    <source>
        <dbReference type="Proteomes" id="UP000092445"/>
    </source>
</evidence>
<sequence length="182" mass="20949">MSKMKVSSCSVITTQPDNKSAIKVNFIQKQESLVNTTWITEHSTLVLLIFLGSVWQNFPPITIPTTNDKLINIQTDGVKLNGLSRVRMYFISVVNYKRVSWMSRRQFYSEPLKSYDKYVDQDSDQYLPEISKPNANRTFIKNIFISKLNIEREHIKLREQTTAARMAANDAHNNSASLRCAL</sequence>
<accession>A0A1A9Z4J2</accession>
<proteinExistence type="predicted"/>
<keyword evidence="2" id="KW-1185">Reference proteome</keyword>